<dbReference type="EMBL" id="QPJT01000026">
    <property type="protein sequence ID" value="RCX11256.1"/>
    <property type="molecule type" value="Genomic_DNA"/>
</dbReference>
<protein>
    <submittedName>
        <fullName evidence="1">Uncharacterized protein</fullName>
    </submittedName>
</protein>
<evidence type="ECO:0000313" key="1">
    <source>
        <dbReference type="EMBL" id="RCX11256.1"/>
    </source>
</evidence>
<gene>
    <name evidence="1" type="ORF">DFR58_12629</name>
</gene>
<proteinExistence type="predicted"/>
<keyword evidence="2" id="KW-1185">Reference proteome</keyword>
<sequence>MEDISKKISEINRKIQEDLNGLLPLNELMDEAFMQSSSRFKSFDDMLDNCGYKVETEQDFIDIPEAEWDLFIKNNTSFNGWAEMQQKAADEYTYKKLKEAGFERF</sequence>
<dbReference type="OrthoDB" id="1778576at2"/>
<dbReference type="AlphaFoldDB" id="A0A369ASL4"/>
<organism evidence="1 2">
    <name type="scientific">Anaerobacterium chartisolvens</name>
    <dbReference type="NCBI Taxonomy" id="1297424"/>
    <lineage>
        <taxon>Bacteria</taxon>
        <taxon>Bacillati</taxon>
        <taxon>Bacillota</taxon>
        <taxon>Clostridia</taxon>
        <taxon>Eubacteriales</taxon>
        <taxon>Oscillospiraceae</taxon>
        <taxon>Anaerobacterium</taxon>
    </lineage>
</organism>
<accession>A0A369ASL4</accession>
<dbReference type="Proteomes" id="UP000253034">
    <property type="component" value="Unassembled WGS sequence"/>
</dbReference>
<dbReference type="RefSeq" id="WP_114299187.1">
    <property type="nucleotide sequence ID" value="NZ_QPJT01000026.1"/>
</dbReference>
<comment type="caution">
    <text evidence="1">The sequence shown here is derived from an EMBL/GenBank/DDBJ whole genome shotgun (WGS) entry which is preliminary data.</text>
</comment>
<reference evidence="1 2" key="1">
    <citation type="submission" date="2018-07" db="EMBL/GenBank/DDBJ databases">
        <title>Genomic Encyclopedia of Type Strains, Phase IV (KMG-IV): sequencing the most valuable type-strain genomes for metagenomic binning, comparative biology and taxonomic classification.</title>
        <authorList>
            <person name="Goeker M."/>
        </authorList>
    </citation>
    <scope>NUCLEOTIDE SEQUENCE [LARGE SCALE GENOMIC DNA]</scope>
    <source>
        <strain evidence="1 2">DSM 27016</strain>
    </source>
</reference>
<name>A0A369ASL4_9FIRM</name>
<evidence type="ECO:0000313" key="2">
    <source>
        <dbReference type="Proteomes" id="UP000253034"/>
    </source>
</evidence>